<keyword evidence="2" id="KW-1185">Reference proteome</keyword>
<organism evidence="1 2">
    <name type="scientific">Caballeronia calidae</name>
    <dbReference type="NCBI Taxonomy" id="1777139"/>
    <lineage>
        <taxon>Bacteria</taxon>
        <taxon>Pseudomonadati</taxon>
        <taxon>Pseudomonadota</taxon>
        <taxon>Betaproteobacteria</taxon>
        <taxon>Burkholderiales</taxon>
        <taxon>Burkholderiaceae</taxon>
        <taxon>Caballeronia</taxon>
    </lineage>
</organism>
<dbReference type="EMBL" id="FCOX02000004">
    <property type="protein sequence ID" value="SAK53409.1"/>
    <property type="molecule type" value="Genomic_DNA"/>
</dbReference>
<accession>A0A158A6T6</accession>
<dbReference type="RefSeq" id="WP_062603339.1">
    <property type="nucleotide sequence ID" value="NZ_FCOX02000004.1"/>
</dbReference>
<name>A0A158A6T6_9BURK</name>
<evidence type="ECO:0000313" key="2">
    <source>
        <dbReference type="Proteomes" id="UP000071859"/>
    </source>
</evidence>
<proteinExistence type="predicted"/>
<dbReference type="OrthoDB" id="8943287at2"/>
<protein>
    <submittedName>
        <fullName evidence="1">Uncharacterized protein</fullName>
    </submittedName>
</protein>
<evidence type="ECO:0000313" key="1">
    <source>
        <dbReference type="EMBL" id="SAK53409.1"/>
    </source>
</evidence>
<dbReference type="AlphaFoldDB" id="A0A158A6T6"/>
<gene>
    <name evidence="1" type="ORF">AWB78_01323</name>
</gene>
<reference evidence="1" key="1">
    <citation type="submission" date="2016-01" db="EMBL/GenBank/DDBJ databases">
        <authorList>
            <person name="Peeters C."/>
        </authorList>
    </citation>
    <scope>NUCLEOTIDE SEQUENCE</scope>
    <source>
        <strain evidence="1">LMG 29321</strain>
    </source>
</reference>
<sequence>MNVLQLTDEPTTTPFVRSCQLPREQEFRRFVADYVVPSRDVSVDEAAQFIKLCVGIDSRNALKTDRGAQQRFHEFLMKPFIAWRARQTETA</sequence>
<dbReference type="Proteomes" id="UP000071859">
    <property type="component" value="Unassembled WGS sequence"/>
</dbReference>
<comment type="caution">
    <text evidence="1">The sequence shown here is derived from an EMBL/GenBank/DDBJ whole genome shotgun (WGS) entry which is preliminary data.</text>
</comment>